<feature type="binding site" evidence="8">
    <location>
        <begin position="126"/>
        <end position="127"/>
    </location>
    <ligand>
        <name>dUMP</name>
        <dbReference type="ChEBI" id="CHEBI:246422"/>
        <note>ligand shared between dimeric partners</note>
    </ligand>
</feature>
<dbReference type="GO" id="GO:0006231">
    <property type="term" value="P:dTMP biosynthetic process"/>
    <property type="evidence" value="ECO:0007669"/>
    <property type="project" value="UniProtKB-UniRule"/>
</dbReference>
<dbReference type="NCBIfam" id="NF002499">
    <property type="entry name" value="PRK01827.1-5"/>
    <property type="match status" value="1"/>
</dbReference>
<dbReference type="InterPro" id="IPR000398">
    <property type="entry name" value="Thymidylate_synthase"/>
</dbReference>
<gene>
    <name evidence="11" type="primary">thyA2</name>
    <name evidence="8" type="synonym">thyA</name>
    <name evidence="11" type="ORF">St703_15050</name>
</gene>
<dbReference type="GO" id="GO:0006235">
    <property type="term" value="P:dTTP biosynthetic process"/>
    <property type="evidence" value="ECO:0007669"/>
    <property type="project" value="UniProtKB-UniRule"/>
</dbReference>
<evidence type="ECO:0000256" key="5">
    <source>
        <dbReference type="ARBA" id="ARBA00022679"/>
    </source>
</evidence>
<dbReference type="NCBIfam" id="NF002497">
    <property type="entry name" value="PRK01827.1-3"/>
    <property type="match status" value="1"/>
</dbReference>
<proteinExistence type="inferred from homology"/>
<comment type="catalytic activity">
    <reaction evidence="7 8">
        <text>dUMP + (6R)-5,10-methylene-5,6,7,8-tetrahydrofolate = 7,8-dihydrofolate + dTMP</text>
        <dbReference type="Rhea" id="RHEA:12104"/>
        <dbReference type="ChEBI" id="CHEBI:15636"/>
        <dbReference type="ChEBI" id="CHEBI:57451"/>
        <dbReference type="ChEBI" id="CHEBI:63528"/>
        <dbReference type="ChEBI" id="CHEBI:246422"/>
        <dbReference type="EC" id="2.1.1.45"/>
    </reaction>
</comment>
<dbReference type="InterPro" id="IPR036926">
    <property type="entry name" value="Thymidate_synth/dCMP_Mease_sf"/>
</dbReference>
<dbReference type="FunFam" id="3.30.572.10:FF:000001">
    <property type="entry name" value="Thymidylate synthase"/>
    <property type="match status" value="1"/>
</dbReference>
<dbReference type="HAMAP" id="MF_00008">
    <property type="entry name" value="Thymidy_synth_bact"/>
    <property type="match status" value="1"/>
</dbReference>
<evidence type="ECO:0000256" key="9">
    <source>
        <dbReference type="PROSITE-ProRule" id="PRU10016"/>
    </source>
</evidence>
<dbReference type="EMBL" id="AP021853">
    <property type="protein sequence ID" value="BBN98800.1"/>
    <property type="molecule type" value="Genomic_DNA"/>
</dbReference>
<evidence type="ECO:0000256" key="6">
    <source>
        <dbReference type="ARBA" id="ARBA00022727"/>
    </source>
</evidence>
<dbReference type="Gene3D" id="3.30.572.10">
    <property type="entry name" value="Thymidylate synthase/dCMP hydroxymethylase domain"/>
    <property type="match status" value="1"/>
</dbReference>
<feature type="binding site" description="in other chain" evidence="8">
    <location>
        <position position="21"/>
    </location>
    <ligand>
        <name>dUMP</name>
        <dbReference type="ChEBI" id="CHEBI:246422"/>
        <note>ligand shared between dimeric partners</note>
    </ligand>
</feature>
<dbReference type="CDD" id="cd00351">
    <property type="entry name" value="TS_Pyrimidine_HMase"/>
    <property type="match status" value="1"/>
</dbReference>
<dbReference type="GO" id="GO:0005829">
    <property type="term" value="C:cytosol"/>
    <property type="evidence" value="ECO:0007669"/>
    <property type="project" value="TreeGrafter"/>
</dbReference>
<keyword evidence="3 8" id="KW-0963">Cytoplasm</keyword>
<evidence type="ECO:0000256" key="1">
    <source>
        <dbReference type="ARBA" id="ARBA00011738"/>
    </source>
</evidence>
<feature type="binding site" description="in other chain" evidence="8">
    <location>
        <position position="177"/>
    </location>
    <ligand>
        <name>dUMP</name>
        <dbReference type="ChEBI" id="CHEBI:246422"/>
        <note>ligand shared between dimeric partners</note>
    </ligand>
</feature>
<dbReference type="AlphaFoldDB" id="A0A5K7X293"/>
<dbReference type="GO" id="GO:0004799">
    <property type="term" value="F:thymidylate synthase activity"/>
    <property type="evidence" value="ECO:0007669"/>
    <property type="project" value="UniProtKB-UniRule"/>
</dbReference>
<dbReference type="SUPFAM" id="SSF55831">
    <property type="entry name" value="Thymidylate synthase/dCMP hydroxymethylase"/>
    <property type="match status" value="1"/>
</dbReference>
<evidence type="ECO:0000256" key="4">
    <source>
        <dbReference type="ARBA" id="ARBA00022603"/>
    </source>
</evidence>
<keyword evidence="5 8" id="KW-0808">Transferase</keyword>
<keyword evidence="4 8" id="KW-0489">Methyltransferase</keyword>
<feature type="binding site" evidence="8">
    <location>
        <position position="169"/>
    </location>
    <ligand>
        <name>(6R)-5,10-methylene-5,6,7,8-tetrahydrofolate</name>
        <dbReference type="ChEBI" id="CHEBI:15636"/>
    </ligand>
</feature>
<evidence type="ECO:0000259" key="10">
    <source>
        <dbReference type="Pfam" id="PF00303"/>
    </source>
</evidence>
<evidence type="ECO:0000256" key="8">
    <source>
        <dbReference type="HAMAP-Rule" id="MF_00008"/>
    </source>
</evidence>
<evidence type="ECO:0000256" key="2">
    <source>
        <dbReference type="ARBA" id="ARBA00011947"/>
    </source>
</evidence>
<dbReference type="PANTHER" id="PTHR11548:SF9">
    <property type="entry name" value="THYMIDYLATE SYNTHASE"/>
    <property type="match status" value="1"/>
</dbReference>
<evidence type="ECO:0000256" key="7">
    <source>
        <dbReference type="ARBA" id="ARBA00047344"/>
    </source>
</evidence>
<keyword evidence="6 8" id="KW-0545">Nucleotide biosynthesis</keyword>
<sequence length="264" mass="30390">MKQYLDLCRKVLSEGHQKGDRTGTGTISTFGYQMRFNLQDGFPLMTTKKLHYKSIIYELLWFLKGDTNIKYLQEHGVRIWNEWADEQGDLGPVYGHQWRSWPGKNGGTIDQIANVVDEIKKNPNSRRLIVTAWNPMDIPNMALPPCHCLFQFYVNDGKLSCQLYQRSADIFLGVPFNIASYALLTHMIAHVTGLEVGDFVHTLGDAHIYLNHLEQVKTQLDRTPRPLPELEIRRSVSSIFDFDYDDFVFQGYNPYPTIKGEVSV</sequence>
<comment type="subcellular location">
    <subcellularLocation>
        <location evidence="8">Cytoplasm</location>
    </subcellularLocation>
</comment>
<feature type="binding site" description="in other chain" evidence="8">
    <location>
        <begin position="207"/>
        <end position="209"/>
    </location>
    <ligand>
        <name>dUMP</name>
        <dbReference type="ChEBI" id="CHEBI:246422"/>
        <note>ligand shared between dimeric partners</note>
    </ligand>
</feature>
<feature type="binding site" description="in other chain" evidence="8">
    <location>
        <begin position="166"/>
        <end position="169"/>
    </location>
    <ligand>
        <name>dUMP</name>
        <dbReference type="ChEBI" id="CHEBI:246422"/>
        <note>ligand shared between dimeric partners</note>
    </ligand>
</feature>
<dbReference type="EC" id="2.1.1.45" evidence="2 8"/>
<dbReference type="InterPro" id="IPR023451">
    <property type="entry name" value="Thymidate_synth/dCMP_Mease_dom"/>
</dbReference>
<feature type="active site" evidence="9">
    <location>
        <position position="146"/>
    </location>
</feature>
<name>A0A5K7X293_9BACL</name>
<comment type="pathway">
    <text evidence="8">Pyrimidine metabolism; dTTP biosynthesis.</text>
</comment>
<dbReference type="RefSeq" id="WP_028983068.1">
    <property type="nucleotide sequence ID" value="NZ_AP021853.1"/>
</dbReference>
<dbReference type="PROSITE" id="PS00091">
    <property type="entry name" value="THYMIDYLATE_SYNTHASE"/>
    <property type="match status" value="1"/>
</dbReference>
<feature type="binding site" evidence="8">
    <location>
        <position position="51"/>
    </location>
    <ligand>
        <name>(6R)-5,10-methylene-5,6,7,8-tetrahydrofolate</name>
        <dbReference type="ChEBI" id="CHEBI:15636"/>
    </ligand>
</feature>
<dbReference type="GO" id="GO:0032259">
    <property type="term" value="P:methylation"/>
    <property type="evidence" value="ECO:0007669"/>
    <property type="project" value="UniProtKB-KW"/>
</dbReference>
<dbReference type="UniPathway" id="UPA00575"/>
<feature type="domain" description="Thymidylate synthase/dCMP hydroxymethylase" evidence="10">
    <location>
        <begin position="2"/>
        <end position="264"/>
    </location>
</feature>
<dbReference type="InterPro" id="IPR020940">
    <property type="entry name" value="Thymidylate_synthase_AS"/>
</dbReference>
<evidence type="ECO:0000313" key="12">
    <source>
        <dbReference type="Proteomes" id="UP000326951"/>
    </source>
</evidence>
<dbReference type="NCBIfam" id="TIGR03284">
    <property type="entry name" value="thym_sym"/>
    <property type="match status" value="2"/>
</dbReference>
<dbReference type="InterPro" id="IPR045097">
    <property type="entry name" value="Thymidate_synth/dCMP_Mease"/>
</dbReference>
<feature type="binding site" evidence="8">
    <location>
        <position position="263"/>
    </location>
    <ligand>
        <name>(6R)-5,10-methylene-5,6,7,8-tetrahydrofolate</name>
        <dbReference type="ChEBI" id="CHEBI:15636"/>
    </ligand>
</feature>
<accession>A0A5K7X293</accession>
<dbReference type="Proteomes" id="UP000326951">
    <property type="component" value="Chromosome"/>
</dbReference>
<evidence type="ECO:0000313" key="11">
    <source>
        <dbReference type="EMBL" id="BBN98800.1"/>
    </source>
</evidence>
<comment type="subunit">
    <text evidence="1 8">Homodimer.</text>
</comment>
<feature type="active site" description="Nucleophile" evidence="8">
    <location>
        <position position="146"/>
    </location>
</feature>
<comment type="similarity">
    <text evidence="8">Belongs to the thymidylate synthase family. Bacterial-type ThyA subfamily.</text>
</comment>
<evidence type="ECO:0000256" key="3">
    <source>
        <dbReference type="ARBA" id="ARBA00022490"/>
    </source>
</evidence>
<organism evidence="11 12">
    <name type="scientific">Sporolactobacillus terrae</name>
    <dbReference type="NCBI Taxonomy" id="269673"/>
    <lineage>
        <taxon>Bacteria</taxon>
        <taxon>Bacillati</taxon>
        <taxon>Bacillota</taxon>
        <taxon>Bacilli</taxon>
        <taxon>Bacillales</taxon>
        <taxon>Sporolactobacillaceae</taxon>
        <taxon>Sporolactobacillus</taxon>
    </lineage>
</organism>
<reference evidence="11 12" key="1">
    <citation type="submission" date="2019-09" db="EMBL/GenBank/DDBJ databases">
        <title>Complete genome sequence of Sporolactobacillus terrae 70-3.</title>
        <authorList>
            <person name="Tanaka N."/>
            <person name="Shiwa Y."/>
            <person name="Fujita N."/>
            <person name="Tanasupawat S."/>
        </authorList>
    </citation>
    <scope>NUCLEOTIDE SEQUENCE [LARGE SCALE GENOMIC DNA]</scope>
    <source>
        <strain evidence="11 12">70-3</strain>
    </source>
</reference>
<protein>
    <recommendedName>
        <fullName evidence="2 8">Thymidylate synthase</fullName>
        <shortName evidence="8">TS</shortName>
        <shortName evidence="8">TSase</shortName>
        <ecNumber evidence="2 8">2.1.1.45</ecNumber>
    </recommendedName>
</protein>
<dbReference type="Pfam" id="PF00303">
    <property type="entry name" value="Thymidylat_synt"/>
    <property type="match status" value="1"/>
</dbReference>
<comment type="function">
    <text evidence="8">Catalyzes the reductive methylation of 2'-deoxyuridine-5'-monophosphate (dUMP) to 2'-deoxythymidine-5'-monophosphate (dTMP) while utilizing 5,10-methylenetetrahydrofolate (mTHF) as the methyl donor and reductant in the reaction, yielding dihydrofolate (DHF) as a by-product. This enzymatic reaction provides an intracellular de novo source of dTMP, an essential precursor for DNA biosynthesis.</text>
</comment>
<dbReference type="PRINTS" id="PR00108">
    <property type="entry name" value="THYMDSNTHASE"/>
</dbReference>
<dbReference type="PANTHER" id="PTHR11548">
    <property type="entry name" value="THYMIDYLATE SYNTHASE 1"/>
    <property type="match status" value="1"/>
</dbReference>